<sequence length="40" mass="4546">MEVRIFTKTLAYKPGLFAATREVTDGGLQDEVNQRLVHIQ</sequence>
<protein>
    <submittedName>
        <fullName evidence="1">Uncharacterized protein</fullName>
    </submittedName>
</protein>
<name>A0ABV7K0N5_9ALTE</name>
<evidence type="ECO:0000313" key="1">
    <source>
        <dbReference type="EMBL" id="MFC3203929.1"/>
    </source>
</evidence>
<keyword evidence="2" id="KW-1185">Reference proteome</keyword>
<dbReference type="RefSeq" id="WP_276309521.1">
    <property type="nucleotide sequence ID" value="NZ_JBHRSX010000099.1"/>
</dbReference>
<reference evidence="2" key="1">
    <citation type="journal article" date="2019" name="Int. J. Syst. Evol. Microbiol.">
        <title>The Global Catalogue of Microorganisms (GCM) 10K type strain sequencing project: providing services to taxonomists for standard genome sequencing and annotation.</title>
        <authorList>
            <consortium name="The Broad Institute Genomics Platform"/>
            <consortium name="The Broad Institute Genome Sequencing Center for Infectious Disease"/>
            <person name="Wu L."/>
            <person name="Ma J."/>
        </authorList>
    </citation>
    <scope>NUCLEOTIDE SEQUENCE [LARGE SCALE GENOMIC DNA]</scope>
    <source>
        <strain evidence="2">KCTC 52449</strain>
    </source>
</reference>
<proteinExistence type="predicted"/>
<organism evidence="1 2">
    <name type="scientific">Alteromonas oceani</name>
    <dbReference type="NCBI Taxonomy" id="2071609"/>
    <lineage>
        <taxon>Bacteria</taxon>
        <taxon>Pseudomonadati</taxon>
        <taxon>Pseudomonadota</taxon>
        <taxon>Gammaproteobacteria</taxon>
        <taxon>Alteromonadales</taxon>
        <taxon>Alteromonadaceae</taxon>
        <taxon>Alteromonas/Salinimonas group</taxon>
        <taxon>Alteromonas</taxon>
    </lineage>
</organism>
<accession>A0ABV7K0N5</accession>
<gene>
    <name evidence="1" type="ORF">ACFOEW_19160</name>
</gene>
<comment type="caution">
    <text evidence="1">The sequence shown here is derived from an EMBL/GenBank/DDBJ whole genome shotgun (WGS) entry which is preliminary data.</text>
</comment>
<dbReference type="Proteomes" id="UP001595477">
    <property type="component" value="Unassembled WGS sequence"/>
</dbReference>
<dbReference type="EMBL" id="JBHRSX010000099">
    <property type="protein sequence ID" value="MFC3203929.1"/>
    <property type="molecule type" value="Genomic_DNA"/>
</dbReference>
<evidence type="ECO:0000313" key="2">
    <source>
        <dbReference type="Proteomes" id="UP001595477"/>
    </source>
</evidence>